<name>A0A1F6Y136_9BACT</name>
<comment type="caution">
    <text evidence="2">The sequence shown here is derived from an EMBL/GenBank/DDBJ whole genome shotgun (WGS) entry which is preliminary data.</text>
</comment>
<gene>
    <name evidence="2" type="ORF">A3H53_00260</name>
</gene>
<organism evidence="2 3">
    <name type="scientific">Candidatus Nomurabacteria bacterium RIFCSPLOWO2_02_FULL_40_10</name>
    <dbReference type="NCBI Taxonomy" id="1801786"/>
    <lineage>
        <taxon>Bacteria</taxon>
        <taxon>Candidatus Nomuraibacteriota</taxon>
    </lineage>
</organism>
<feature type="transmembrane region" description="Helical" evidence="1">
    <location>
        <begin position="146"/>
        <end position="167"/>
    </location>
</feature>
<reference evidence="2 3" key="1">
    <citation type="journal article" date="2016" name="Nat. Commun.">
        <title>Thousands of microbial genomes shed light on interconnected biogeochemical processes in an aquifer system.</title>
        <authorList>
            <person name="Anantharaman K."/>
            <person name="Brown C.T."/>
            <person name="Hug L.A."/>
            <person name="Sharon I."/>
            <person name="Castelle C.J."/>
            <person name="Probst A.J."/>
            <person name="Thomas B.C."/>
            <person name="Singh A."/>
            <person name="Wilkins M.J."/>
            <person name="Karaoz U."/>
            <person name="Brodie E.L."/>
            <person name="Williams K.H."/>
            <person name="Hubbard S.S."/>
            <person name="Banfield J.F."/>
        </authorList>
    </citation>
    <scope>NUCLEOTIDE SEQUENCE [LARGE SCALE GENOMIC DNA]</scope>
</reference>
<accession>A0A1F6Y136</accession>
<protein>
    <submittedName>
        <fullName evidence="2">Uncharacterized protein</fullName>
    </submittedName>
</protein>
<sequence length="194" mass="22028">MNVQNTPKNTEKNIERLQPKHYRTKFTLALAVLIIVFVGLYSQFFVAIGLFNYIADPPRVELDALRLERIGVDVDALENDIHRVVVSMNNAQQGTHFLSGAVAGFIFSQPTAGLTVGLLKEFVDLTGHYRAGTINKGYFIDTIVDVLFWFLGGFVGFYVLSAVHDFLHEHRIRGPRDLTVFVGKKSWKFLRRKK</sequence>
<proteinExistence type="predicted"/>
<evidence type="ECO:0000313" key="3">
    <source>
        <dbReference type="Proteomes" id="UP000176479"/>
    </source>
</evidence>
<dbReference type="Proteomes" id="UP000176479">
    <property type="component" value="Unassembled WGS sequence"/>
</dbReference>
<dbReference type="AlphaFoldDB" id="A0A1F6Y136"/>
<evidence type="ECO:0000256" key="1">
    <source>
        <dbReference type="SAM" id="Phobius"/>
    </source>
</evidence>
<evidence type="ECO:0000313" key="2">
    <source>
        <dbReference type="EMBL" id="OGI99988.1"/>
    </source>
</evidence>
<keyword evidence="1" id="KW-0812">Transmembrane</keyword>
<keyword evidence="1" id="KW-1133">Transmembrane helix</keyword>
<dbReference type="EMBL" id="MFVK01000005">
    <property type="protein sequence ID" value="OGI99988.1"/>
    <property type="molecule type" value="Genomic_DNA"/>
</dbReference>
<keyword evidence="1" id="KW-0472">Membrane</keyword>
<feature type="transmembrane region" description="Helical" evidence="1">
    <location>
        <begin position="26"/>
        <end position="55"/>
    </location>
</feature>